<accession>A0A812T5C5</accession>
<dbReference type="InterPro" id="IPR029071">
    <property type="entry name" value="Ubiquitin-like_domsf"/>
</dbReference>
<sequence>MPSNNPDPKLLPEKMLDVDSRQIEAAKEAELIKGIRVRFLEAGADRTIDGKSQYPKAIEVPGMSGQATILELRKKIASMEDMPLEDINLFAAETSLTDNVAIHECYMDWMGSGLDDWPPRFVELASVAAEVASAVVLRAGASVPWSLVQVVPQVSYFSYYLISAYLIFELRAELID</sequence>
<evidence type="ECO:0000313" key="1">
    <source>
        <dbReference type="EMBL" id="CAE7511023.1"/>
    </source>
</evidence>
<evidence type="ECO:0008006" key="3">
    <source>
        <dbReference type="Google" id="ProtNLM"/>
    </source>
</evidence>
<dbReference type="OrthoDB" id="10512562at2759"/>
<reference evidence="1" key="1">
    <citation type="submission" date="2021-02" db="EMBL/GenBank/DDBJ databases">
        <authorList>
            <person name="Dougan E. K."/>
            <person name="Rhodes N."/>
            <person name="Thang M."/>
            <person name="Chan C."/>
        </authorList>
    </citation>
    <scope>NUCLEOTIDE SEQUENCE</scope>
</reference>
<comment type="caution">
    <text evidence="1">The sequence shown here is derived from an EMBL/GenBank/DDBJ whole genome shotgun (WGS) entry which is preliminary data.</text>
</comment>
<keyword evidence="2" id="KW-1185">Reference proteome</keyword>
<gene>
    <name evidence="1" type="ORF">SNAT2548_LOCUS28623</name>
</gene>
<proteinExistence type="predicted"/>
<dbReference type="AlphaFoldDB" id="A0A812T5C5"/>
<dbReference type="EMBL" id="CAJNDS010002523">
    <property type="protein sequence ID" value="CAE7511023.1"/>
    <property type="molecule type" value="Genomic_DNA"/>
</dbReference>
<name>A0A812T5C5_9DINO</name>
<dbReference type="SUPFAM" id="SSF54236">
    <property type="entry name" value="Ubiquitin-like"/>
    <property type="match status" value="1"/>
</dbReference>
<organism evidence="1 2">
    <name type="scientific">Symbiodinium natans</name>
    <dbReference type="NCBI Taxonomy" id="878477"/>
    <lineage>
        <taxon>Eukaryota</taxon>
        <taxon>Sar</taxon>
        <taxon>Alveolata</taxon>
        <taxon>Dinophyceae</taxon>
        <taxon>Suessiales</taxon>
        <taxon>Symbiodiniaceae</taxon>
        <taxon>Symbiodinium</taxon>
    </lineage>
</organism>
<protein>
    <recommendedName>
        <fullName evidence="3">Ubiquitin-like domain-containing protein</fullName>
    </recommendedName>
</protein>
<dbReference type="Proteomes" id="UP000604046">
    <property type="component" value="Unassembled WGS sequence"/>
</dbReference>
<evidence type="ECO:0000313" key="2">
    <source>
        <dbReference type="Proteomes" id="UP000604046"/>
    </source>
</evidence>